<evidence type="ECO:0000313" key="2">
    <source>
        <dbReference type="EMBL" id="KAF7463206.1"/>
    </source>
</evidence>
<dbReference type="InterPro" id="IPR013320">
    <property type="entry name" value="ConA-like_dom_sf"/>
</dbReference>
<gene>
    <name evidence="2" type="ORF">GHT09_010174</name>
    <name evidence="3" type="ORF">MONAX_5E007789</name>
</gene>
<dbReference type="PRINTS" id="PR00020">
    <property type="entry name" value="MAMDOMAIN"/>
</dbReference>
<dbReference type="PANTHER" id="PTHR23282:SF101">
    <property type="entry name" value="MAM DOMAIN-CONTAINING PROTEIN"/>
    <property type="match status" value="1"/>
</dbReference>
<dbReference type="SUPFAM" id="SSF49899">
    <property type="entry name" value="Concanavalin A-like lectins/glucanases"/>
    <property type="match status" value="1"/>
</dbReference>
<proteinExistence type="predicted"/>
<dbReference type="Proteomes" id="UP000335636">
    <property type="component" value="Unassembled WGS sequence"/>
</dbReference>
<dbReference type="InterPro" id="IPR051560">
    <property type="entry name" value="MAM_domain-containing"/>
</dbReference>
<dbReference type="FunFam" id="2.60.120.200:FF:000174">
    <property type="entry name" value="MAM domain containing 2"/>
    <property type="match status" value="1"/>
</dbReference>
<dbReference type="Gene3D" id="2.60.120.200">
    <property type="match status" value="1"/>
</dbReference>
<dbReference type="InterPro" id="IPR000998">
    <property type="entry name" value="MAM_dom"/>
</dbReference>
<keyword evidence="4" id="KW-1185">Reference proteome</keyword>
<feature type="domain" description="MAM" evidence="1">
    <location>
        <begin position="36"/>
        <end position="195"/>
    </location>
</feature>
<dbReference type="Pfam" id="PF00629">
    <property type="entry name" value="MAM"/>
    <property type="match status" value="1"/>
</dbReference>
<dbReference type="PROSITE" id="PS00740">
    <property type="entry name" value="MAM_1"/>
    <property type="match status" value="1"/>
</dbReference>
<organism evidence="3 4">
    <name type="scientific">Marmota monax</name>
    <name type="common">Woodchuck</name>
    <dbReference type="NCBI Taxonomy" id="9995"/>
    <lineage>
        <taxon>Eukaryota</taxon>
        <taxon>Metazoa</taxon>
        <taxon>Chordata</taxon>
        <taxon>Craniata</taxon>
        <taxon>Vertebrata</taxon>
        <taxon>Euteleostomi</taxon>
        <taxon>Mammalia</taxon>
        <taxon>Eutheria</taxon>
        <taxon>Euarchontoglires</taxon>
        <taxon>Glires</taxon>
        <taxon>Rodentia</taxon>
        <taxon>Sciuromorpha</taxon>
        <taxon>Sciuridae</taxon>
        <taxon>Xerinae</taxon>
        <taxon>Marmotini</taxon>
        <taxon>Marmota</taxon>
    </lineage>
</organism>
<dbReference type="Proteomes" id="UP000662637">
    <property type="component" value="Unassembled WGS sequence"/>
</dbReference>
<dbReference type="EMBL" id="CABDUW010000014">
    <property type="protein sequence ID" value="VTJ52212.1"/>
    <property type="molecule type" value="Genomic_DNA"/>
</dbReference>
<dbReference type="PROSITE" id="PS50060">
    <property type="entry name" value="MAM_2"/>
    <property type="match status" value="1"/>
</dbReference>
<dbReference type="AlphaFoldDB" id="A0A5E4A674"/>
<dbReference type="EMBL" id="WJEC01008246">
    <property type="protein sequence ID" value="KAF7463206.1"/>
    <property type="molecule type" value="Genomic_DNA"/>
</dbReference>
<dbReference type="SMART" id="SM00137">
    <property type="entry name" value="MAM"/>
    <property type="match status" value="1"/>
</dbReference>
<evidence type="ECO:0000313" key="3">
    <source>
        <dbReference type="EMBL" id="VTJ52212.1"/>
    </source>
</evidence>
<protein>
    <recommendedName>
        <fullName evidence="1">MAM domain-containing protein</fullName>
    </recommendedName>
</protein>
<evidence type="ECO:0000259" key="1">
    <source>
        <dbReference type="PROSITE" id="PS50060"/>
    </source>
</evidence>
<name>A0A5E4A674_MARMO</name>
<reference evidence="2" key="2">
    <citation type="submission" date="2020-08" db="EMBL/GenBank/DDBJ databases">
        <authorList>
            <person name="Shumante A."/>
            <person name="Zimin A.V."/>
            <person name="Puiu D."/>
            <person name="Salzberg S.L."/>
        </authorList>
    </citation>
    <scope>NUCLEOTIDE SEQUENCE</scope>
    <source>
        <strain evidence="2">WC2-LM</strain>
        <tissue evidence="2">Liver</tissue>
    </source>
</reference>
<dbReference type="GO" id="GO:0016020">
    <property type="term" value="C:membrane"/>
    <property type="evidence" value="ECO:0007669"/>
    <property type="project" value="InterPro"/>
</dbReference>
<dbReference type="PANTHER" id="PTHR23282">
    <property type="entry name" value="APICAL ENDOSOMAL GLYCOPROTEIN PRECURSOR"/>
    <property type="match status" value="1"/>
</dbReference>
<sequence>MSLCKSFWDCGLVALDDITIQLGSCWSPERLPPPPGECTFDQDECAFTQEKRNWSSWHRRRGETPTSYTGPKGDHTTGVGYYMYIEASHMVYGQKAHLQSKPLRGIPGKHCLTFFYHMYGAGTGLLSVYLKKEEDSEESLLWRRRGEQSISWLRALIEYSCMQQHQIIFEAIRGTSIRSDIAIDDVKFQAGPCTEVEDTTQQSSGYSEDLNAIEY</sequence>
<accession>A0A5E4A674</accession>
<evidence type="ECO:0000313" key="4">
    <source>
        <dbReference type="Proteomes" id="UP000335636"/>
    </source>
</evidence>
<reference evidence="3 4" key="1">
    <citation type="submission" date="2019-04" db="EMBL/GenBank/DDBJ databases">
        <authorList>
            <person name="Alioto T."/>
            <person name="Alioto T."/>
        </authorList>
    </citation>
    <scope>NUCLEOTIDE SEQUENCE [LARGE SCALE GENOMIC DNA]</scope>
</reference>
<dbReference type="CDD" id="cd06263">
    <property type="entry name" value="MAM"/>
    <property type="match status" value="1"/>
</dbReference>